<proteinExistence type="inferred from homology"/>
<dbReference type="Gene3D" id="3.40.190.150">
    <property type="entry name" value="Bordetella uptake gene, domain 1"/>
    <property type="match status" value="1"/>
</dbReference>
<gene>
    <name evidence="3" type="ORF">SAMN06296008_101156</name>
</gene>
<dbReference type="STRING" id="1938817.SAMN06296008_101156"/>
<dbReference type="Pfam" id="PF03401">
    <property type="entry name" value="TctC"/>
    <property type="match status" value="1"/>
</dbReference>
<dbReference type="EMBL" id="FWXJ01000001">
    <property type="protein sequence ID" value="SMC30347.1"/>
    <property type="molecule type" value="Genomic_DNA"/>
</dbReference>
<organism evidence="3 4">
    <name type="scientific">Polynucleobacter kasalickyi</name>
    <dbReference type="NCBI Taxonomy" id="1938817"/>
    <lineage>
        <taxon>Bacteria</taxon>
        <taxon>Pseudomonadati</taxon>
        <taxon>Pseudomonadota</taxon>
        <taxon>Betaproteobacteria</taxon>
        <taxon>Burkholderiales</taxon>
        <taxon>Burkholderiaceae</taxon>
        <taxon>Polynucleobacter</taxon>
    </lineage>
</organism>
<evidence type="ECO:0000256" key="2">
    <source>
        <dbReference type="SAM" id="SignalP"/>
    </source>
</evidence>
<accession>A0A1W1Y2H4</accession>
<dbReference type="CDD" id="cd07012">
    <property type="entry name" value="PBP2_Bug_TTT"/>
    <property type="match status" value="1"/>
</dbReference>
<dbReference type="SUPFAM" id="SSF53850">
    <property type="entry name" value="Periplasmic binding protein-like II"/>
    <property type="match status" value="1"/>
</dbReference>
<dbReference type="PANTHER" id="PTHR42928">
    <property type="entry name" value="TRICARBOXYLATE-BINDING PROTEIN"/>
    <property type="match status" value="1"/>
</dbReference>
<reference evidence="3" key="1">
    <citation type="submission" date="2017-04" db="EMBL/GenBank/DDBJ databases">
        <authorList>
            <person name="Afonso C.L."/>
            <person name="Miller P.J."/>
            <person name="Scott M.A."/>
            <person name="Spackman E."/>
            <person name="Goraichik I."/>
            <person name="Dimitrov K.M."/>
            <person name="Suarez D.L."/>
            <person name="Swayne D.E."/>
        </authorList>
    </citation>
    <scope>NUCLEOTIDE SEQUENCE [LARGE SCALE GENOMIC DNA]</scope>
    <source>
        <strain evidence="3">VK13</strain>
    </source>
</reference>
<dbReference type="PANTHER" id="PTHR42928:SF5">
    <property type="entry name" value="BLR1237 PROTEIN"/>
    <property type="match status" value="1"/>
</dbReference>
<dbReference type="InterPro" id="IPR042100">
    <property type="entry name" value="Bug_dom1"/>
</dbReference>
<dbReference type="InterPro" id="IPR005064">
    <property type="entry name" value="BUG"/>
</dbReference>
<keyword evidence="4" id="KW-1185">Reference proteome</keyword>
<keyword evidence="3" id="KW-0675">Receptor</keyword>
<protein>
    <submittedName>
        <fullName evidence="3">Tripartite-type tricarboxylate transporter, receptor component TctC</fullName>
    </submittedName>
</protein>
<evidence type="ECO:0000256" key="1">
    <source>
        <dbReference type="ARBA" id="ARBA00006987"/>
    </source>
</evidence>
<dbReference type="RefSeq" id="WP_084281952.1">
    <property type="nucleotide sequence ID" value="NZ_FWXJ01000001.1"/>
</dbReference>
<dbReference type="AlphaFoldDB" id="A0A1W1Y2H4"/>
<evidence type="ECO:0000313" key="4">
    <source>
        <dbReference type="Proteomes" id="UP000192708"/>
    </source>
</evidence>
<feature type="signal peptide" evidence="2">
    <location>
        <begin position="1"/>
        <end position="27"/>
    </location>
</feature>
<dbReference type="OrthoDB" id="8858091at2"/>
<dbReference type="Gene3D" id="3.40.190.10">
    <property type="entry name" value="Periplasmic binding protein-like II"/>
    <property type="match status" value="1"/>
</dbReference>
<sequence length="336" mass="36039">MNQLIRFRGLKPSQLLMLCGLMLFASAVSSQSNSGVNASNYPNKSIRLISPIPPGGAPDLVGRALANRLTNQMGVSVFVENKVGSNGNIAADVVSHSPADGYTLLIGMDSLFVINPYLYPKSINANNEFRQVATLASNQFVLAINSKLPVKNLAEFIDYAKKANPIAAYASGGNGSQHHLTMEMLKGRAEIDLLHVPYKGGVEATTATIGGESIAMFSGTSNANLIRSGKLKAIAVSGLKRSKDLPDVPTIAESYPGFDNTIWIGLFAPKDTPDAVIVKLRQEVNKALLDPEMVEALAKAGGIEPLITTQEEFSNLIKKDQLKYSSIIKKLNLKLN</sequence>
<keyword evidence="2" id="KW-0732">Signal</keyword>
<comment type="similarity">
    <text evidence="1">Belongs to the UPF0065 (bug) family.</text>
</comment>
<feature type="chain" id="PRO_5013275171" evidence="2">
    <location>
        <begin position="28"/>
        <end position="336"/>
    </location>
</feature>
<name>A0A1W1Y2H4_9BURK</name>
<evidence type="ECO:0000313" key="3">
    <source>
        <dbReference type="EMBL" id="SMC30347.1"/>
    </source>
</evidence>
<dbReference type="PIRSF" id="PIRSF017082">
    <property type="entry name" value="YflP"/>
    <property type="match status" value="1"/>
</dbReference>
<dbReference type="Proteomes" id="UP000192708">
    <property type="component" value="Unassembled WGS sequence"/>
</dbReference>